<comment type="caution">
    <text evidence="1">The sequence shown here is derived from an EMBL/GenBank/DDBJ whole genome shotgun (WGS) entry which is preliminary data.</text>
</comment>
<organism evidence="1 2">
    <name type="scientific">Aduncisulcus paluster</name>
    <dbReference type="NCBI Taxonomy" id="2918883"/>
    <lineage>
        <taxon>Eukaryota</taxon>
        <taxon>Metamonada</taxon>
        <taxon>Carpediemonas-like organisms</taxon>
        <taxon>Aduncisulcus</taxon>
    </lineage>
</organism>
<keyword evidence="2" id="KW-1185">Reference proteome</keyword>
<dbReference type="Proteomes" id="UP001057375">
    <property type="component" value="Unassembled WGS sequence"/>
</dbReference>
<evidence type="ECO:0000313" key="2">
    <source>
        <dbReference type="Proteomes" id="UP001057375"/>
    </source>
</evidence>
<protein>
    <submittedName>
        <fullName evidence="1">Diguanylate cyclase</fullName>
    </submittedName>
</protein>
<proteinExistence type="predicted"/>
<name>A0ABQ5KZA0_9EUKA</name>
<dbReference type="EMBL" id="BQXS01005159">
    <property type="protein sequence ID" value="GKT37759.1"/>
    <property type="molecule type" value="Genomic_DNA"/>
</dbReference>
<accession>A0ABQ5KZA0</accession>
<gene>
    <name evidence="1" type="ORF">ADUPG1_003697</name>
</gene>
<evidence type="ECO:0000313" key="1">
    <source>
        <dbReference type="EMBL" id="GKT37759.1"/>
    </source>
</evidence>
<feature type="non-terminal residue" evidence="1">
    <location>
        <position position="139"/>
    </location>
</feature>
<reference evidence="1" key="1">
    <citation type="submission" date="2022-03" db="EMBL/GenBank/DDBJ databases">
        <title>Draft genome sequence of Aduncisulcus paluster, a free-living microaerophilic Fornicata.</title>
        <authorList>
            <person name="Yuyama I."/>
            <person name="Kume K."/>
            <person name="Tamura T."/>
            <person name="Inagaki Y."/>
            <person name="Hashimoto T."/>
        </authorList>
    </citation>
    <scope>NUCLEOTIDE SEQUENCE</scope>
    <source>
        <strain evidence="1">NY0171</strain>
    </source>
</reference>
<sequence>MGTSCKIATFADLIKQADDALYVSKQCGRDRSTISTSDIQILKQSSSSLSKILSKSFRQYTPMALVRMDVRNQAVLSEADFAELKATIAGIGRVYDESFITSSLDVLYIVHGKVDVAEFIHRAKDILREKHPNLEYEIH</sequence>